<dbReference type="FunFam" id="1.10.8.270:FF:000055">
    <property type="entry name" value="TBC1 domain protein, putative"/>
    <property type="match status" value="1"/>
</dbReference>
<dbReference type="FunCoup" id="A2DYB9">
    <property type="interactions" value="76"/>
</dbReference>
<dbReference type="InterPro" id="IPR000195">
    <property type="entry name" value="Rab-GAP-TBC_dom"/>
</dbReference>
<reference evidence="2" key="1">
    <citation type="submission" date="2006-10" db="EMBL/GenBank/DDBJ databases">
        <authorList>
            <person name="Amadeo P."/>
            <person name="Zhao Q."/>
            <person name="Wortman J."/>
            <person name="Fraser-Liggett C."/>
            <person name="Carlton J."/>
        </authorList>
    </citation>
    <scope>NUCLEOTIDE SEQUENCE</scope>
    <source>
        <strain evidence="2">G3</strain>
    </source>
</reference>
<proteinExistence type="predicted"/>
<dbReference type="FunFam" id="1.10.472.80:FF:000048">
    <property type="entry name" value="TBC domain containing protein"/>
    <property type="match status" value="1"/>
</dbReference>
<dbReference type="GO" id="GO:0006886">
    <property type="term" value="P:intracellular protein transport"/>
    <property type="evidence" value="ECO:0000318"/>
    <property type="project" value="GO_Central"/>
</dbReference>
<dbReference type="EMBL" id="DS113268">
    <property type="protein sequence ID" value="EAY14596.1"/>
    <property type="molecule type" value="Genomic_DNA"/>
</dbReference>
<dbReference type="RefSeq" id="XP_001326819.1">
    <property type="nucleotide sequence ID" value="XM_001326784.1"/>
</dbReference>
<reference evidence="2" key="2">
    <citation type="journal article" date="2007" name="Science">
        <title>Draft genome sequence of the sexually transmitted pathogen Trichomonas vaginalis.</title>
        <authorList>
            <person name="Carlton J.M."/>
            <person name="Hirt R.P."/>
            <person name="Silva J.C."/>
            <person name="Delcher A.L."/>
            <person name="Schatz M."/>
            <person name="Zhao Q."/>
            <person name="Wortman J.R."/>
            <person name="Bidwell S.L."/>
            <person name="Alsmark U.C.M."/>
            <person name="Besteiro S."/>
            <person name="Sicheritz-Ponten T."/>
            <person name="Noel C.J."/>
            <person name="Dacks J.B."/>
            <person name="Foster P.G."/>
            <person name="Simillion C."/>
            <person name="Van de Peer Y."/>
            <person name="Miranda-Saavedra D."/>
            <person name="Barton G.J."/>
            <person name="Westrop G.D."/>
            <person name="Mueller S."/>
            <person name="Dessi D."/>
            <person name="Fiori P.L."/>
            <person name="Ren Q."/>
            <person name="Paulsen I."/>
            <person name="Zhang H."/>
            <person name="Bastida-Corcuera F.D."/>
            <person name="Simoes-Barbosa A."/>
            <person name="Brown M.T."/>
            <person name="Hayes R.D."/>
            <person name="Mukherjee M."/>
            <person name="Okumura C.Y."/>
            <person name="Schneider R."/>
            <person name="Smith A.J."/>
            <person name="Vanacova S."/>
            <person name="Villalvazo M."/>
            <person name="Haas B.J."/>
            <person name="Pertea M."/>
            <person name="Feldblyum T.V."/>
            <person name="Utterback T.R."/>
            <person name="Shu C.L."/>
            <person name="Osoegawa K."/>
            <person name="de Jong P.J."/>
            <person name="Hrdy I."/>
            <person name="Horvathova L."/>
            <person name="Zubacova Z."/>
            <person name="Dolezal P."/>
            <person name="Malik S.B."/>
            <person name="Logsdon J.M. Jr."/>
            <person name="Henze K."/>
            <person name="Gupta A."/>
            <person name="Wang C.C."/>
            <person name="Dunne R.L."/>
            <person name="Upcroft J.A."/>
            <person name="Upcroft P."/>
            <person name="White O."/>
            <person name="Salzberg S.L."/>
            <person name="Tang P."/>
            <person name="Chiu C.-H."/>
            <person name="Lee Y.-S."/>
            <person name="Embley T.M."/>
            <person name="Coombs G.H."/>
            <person name="Mottram J.C."/>
            <person name="Tachezy J."/>
            <person name="Fraser-Liggett C.M."/>
            <person name="Johnson P.J."/>
        </authorList>
    </citation>
    <scope>NUCLEOTIDE SEQUENCE [LARGE SCALE GENOMIC DNA]</scope>
    <source>
        <strain evidence="2">G3</strain>
    </source>
</reference>
<dbReference type="OrthoDB" id="10263206at2759"/>
<dbReference type="KEGG" id="tva:4772588"/>
<dbReference type="AlphaFoldDB" id="A2DYB9"/>
<evidence type="ECO:0000259" key="1">
    <source>
        <dbReference type="PROSITE" id="PS50086"/>
    </source>
</evidence>
<name>A2DYB9_TRIV3</name>
<dbReference type="Pfam" id="PF00566">
    <property type="entry name" value="RabGAP-TBC"/>
    <property type="match status" value="1"/>
</dbReference>
<evidence type="ECO:0000313" key="3">
    <source>
        <dbReference type="Proteomes" id="UP000001542"/>
    </source>
</evidence>
<dbReference type="SMR" id="A2DYB9"/>
<dbReference type="Gene3D" id="1.10.472.80">
    <property type="entry name" value="Ypt/Rab-GAP domain of gyp1p, domain 3"/>
    <property type="match status" value="1"/>
</dbReference>
<dbReference type="eggNOG" id="KOG4567">
    <property type="taxonomic scope" value="Eukaryota"/>
</dbReference>
<dbReference type="Proteomes" id="UP000001542">
    <property type="component" value="Unassembled WGS sequence"/>
</dbReference>
<dbReference type="PANTHER" id="PTHR22957">
    <property type="entry name" value="TBC1 DOMAIN FAMILY MEMBER GTPASE-ACTIVATING PROTEIN"/>
    <property type="match status" value="1"/>
</dbReference>
<dbReference type="SUPFAM" id="SSF47923">
    <property type="entry name" value="Ypt/Rab-GAP domain of gyp1p"/>
    <property type="match status" value="2"/>
</dbReference>
<dbReference type="InParanoid" id="A2DYB9"/>
<dbReference type="STRING" id="5722.A2DYB9"/>
<keyword evidence="3" id="KW-1185">Reference proteome</keyword>
<dbReference type="VEuPathDB" id="TrichDB:TVAG_393230"/>
<dbReference type="PROSITE" id="PS50086">
    <property type="entry name" value="TBC_RABGAP"/>
    <property type="match status" value="1"/>
</dbReference>
<dbReference type="GO" id="GO:0005737">
    <property type="term" value="C:cytoplasm"/>
    <property type="evidence" value="ECO:0000318"/>
    <property type="project" value="GO_Central"/>
</dbReference>
<accession>A2DYB9</accession>
<dbReference type="InterPro" id="IPR035969">
    <property type="entry name" value="Rab-GAP_TBC_sf"/>
</dbReference>
<dbReference type="VEuPathDB" id="TrichDB:TVAGG3_0281770"/>
<sequence>MSKEELEFVIMPMVQPNPDDEPIDVRKIREIALTTLTEYPPEDRALAWLVLLDVFPTNPNKWEEVRKTYIDNYWNFVEDLKVKEWHNKVLPEHMLPEEYDVPNKQLMSQIHCDIVRTGRQILFFPPEPVQQDPDHKDIMAPFQKYMRRIERVLYIFGTFNIGLSYTQGFNELVSPLYYVMLKATALFRNNHDIIEALSFTMLQQLITSTQIHEMYTTQDKSSIILHKLGEFTHLVEKYLPEIALKLKTLNVHPAVYCYRWYNLLFAQEYDMPSLLLIWDVIFAHKGEMLNFAFYIGLAQLKVIEKRLQSNDFSIIISALQQLDIMDVVPVIKWASYYYKLDHQKQSSVFSGILKLFE</sequence>
<organism evidence="2 3">
    <name type="scientific">Trichomonas vaginalis (strain ATCC PRA-98 / G3)</name>
    <dbReference type="NCBI Taxonomy" id="412133"/>
    <lineage>
        <taxon>Eukaryota</taxon>
        <taxon>Metamonada</taxon>
        <taxon>Parabasalia</taxon>
        <taxon>Trichomonadida</taxon>
        <taxon>Trichomonadidae</taxon>
        <taxon>Trichomonas</taxon>
    </lineage>
</organism>
<gene>
    <name evidence="2" type="ORF">TVAG_393230</name>
</gene>
<feature type="domain" description="Rab-GAP TBC" evidence="1">
    <location>
        <begin position="38"/>
        <end position="285"/>
    </location>
</feature>
<dbReference type="GO" id="GO:0005096">
    <property type="term" value="F:GTPase activator activity"/>
    <property type="evidence" value="ECO:0000318"/>
    <property type="project" value="GO_Central"/>
</dbReference>
<dbReference type="Gene3D" id="1.10.8.270">
    <property type="entry name" value="putative rabgap domain of human tbc1 domain family member 14 like domains"/>
    <property type="match status" value="1"/>
</dbReference>
<dbReference type="PANTHER" id="PTHR22957:SF27">
    <property type="entry name" value="TBC1 DOMAIN FAMILY MEMBER 13"/>
    <property type="match status" value="1"/>
</dbReference>
<protein>
    <submittedName>
        <fullName evidence="2">TBC1 domain protein, putative</fullName>
    </submittedName>
</protein>
<dbReference type="SMART" id="SM00164">
    <property type="entry name" value="TBC"/>
    <property type="match status" value="1"/>
</dbReference>
<evidence type="ECO:0000313" key="2">
    <source>
        <dbReference type="EMBL" id="EAY14596.1"/>
    </source>
</evidence>